<dbReference type="Proteomes" id="UP001314263">
    <property type="component" value="Unassembled WGS sequence"/>
</dbReference>
<evidence type="ECO:0000256" key="16">
    <source>
        <dbReference type="ARBA" id="ARBA00067273"/>
    </source>
</evidence>
<keyword evidence="10" id="KW-0496">Mitochondrion</keyword>
<comment type="caution">
    <text evidence="20">The sequence shown here is derived from an EMBL/GenBank/DDBJ whole genome shotgun (WGS) entry which is preliminary data.</text>
</comment>
<evidence type="ECO:0000256" key="11">
    <source>
        <dbReference type="ARBA" id="ARBA00023212"/>
    </source>
</evidence>
<evidence type="ECO:0000256" key="15">
    <source>
        <dbReference type="ARBA" id="ARBA00064709"/>
    </source>
</evidence>
<dbReference type="SUPFAM" id="SSF54637">
    <property type="entry name" value="Thioesterase/thiol ester dehydrase-isomerase"/>
    <property type="match status" value="1"/>
</dbReference>
<dbReference type="NCBIfam" id="TIGR00369">
    <property type="entry name" value="unchar_dom_1"/>
    <property type="match status" value="1"/>
</dbReference>
<gene>
    <name evidence="20" type="ORF">CVIRNUC_001694</name>
</gene>
<keyword evidence="9" id="KW-0443">Lipid metabolism</keyword>
<dbReference type="PANTHER" id="PTHR21660">
    <property type="entry name" value="THIOESTERASE SUPERFAMILY MEMBER-RELATED"/>
    <property type="match status" value="1"/>
</dbReference>
<dbReference type="GO" id="GO:0005739">
    <property type="term" value="C:mitochondrion"/>
    <property type="evidence" value="ECO:0007669"/>
    <property type="project" value="UniProtKB-SubCell"/>
</dbReference>
<dbReference type="GO" id="GO:0005819">
    <property type="term" value="C:spindle"/>
    <property type="evidence" value="ECO:0007669"/>
    <property type="project" value="UniProtKB-SubCell"/>
</dbReference>
<evidence type="ECO:0000256" key="8">
    <source>
        <dbReference type="ARBA" id="ARBA00022990"/>
    </source>
</evidence>
<evidence type="ECO:0000259" key="19">
    <source>
        <dbReference type="Pfam" id="PF03061"/>
    </source>
</evidence>
<evidence type="ECO:0000313" key="21">
    <source>
        <dbReference type="Proteomes" id="UP001314263"/>
    </source>
</evidence>
<evidence type="ECO:0000313" key="20">
    <source>
        <dbReference type="EMBL" id="CAK0746468.1"/>
    </source>
</evidence>
<accession>A0AAV1HUS2</accession>
<reference evidence="20 21" key="1">
    <citation type="submission" date="2023-10" db="EMBL/GenBank/DDBJ databases">
        <authorList>
            <person name="Maclean D."/>
            <person name="Macfadyen A."/>
        </authorList>
    </citation>
    <scope>NUCLEOTIDE SEQUENCE [LARGE SCALE GENOMIC DNA]</scope>
</reference>
<evidence type="ECO:0000256" key="3">
    <source>
        <dbReference type="ARBA" id="ARBA00004186"/>
    </source>
</evidence>
<dbReference type="Pfam" id="PF03061">
    <property type="entry name" value="4HBT"/>
    <property type="match status" value="1"/>
</dbReference>
<evidence type="ECO:0000256" key="2">
    <source>
        <dbReference type="ARBA" id="ARBA00004173"/>
    </source>
</evidence>
<dbReference type="InterPro" id="IPR006683">
    <property type="entry name" value="Thioestr_dom"/>
</dbReference>
<dbReference type="GO" id="GO:0006629">
    <property type="term" value="P:lipid metabolic process"/>
    <property type="evidence" value="ECO:0007669"/>
    <property type="project" value="UniProtKB-KW"/>
</dbReference>
<keyword evidence="7" id="KW-0378">Hydrolase</keyword>
<dbReference type="EMBL" id="CAUYUE010000002">
    <property type="protein sequence ID" value="CAK0746468.1"/>
    <property type="molecule type" value="Genomic_DNA"/>
</dbReference>
<feature type="domain" description="Thioesterase" evidence="19">
    <location>
        <begin position="62"/>
        <end position="134"/>
    </location>
</feature>
<organism evidence="20 21">
    <name type="scientific">Coccomyxa viridis</name>
    <dbReference type="NCBI Taxonomy" id="1274662"/>
    <lineage>
        <taxon>Eukaryota</taxon>
        <taxon>Viridiplantae</taxon>
        <taxon>Chlorophyta</taxon>
        <taxon>core chlorophytes</taxon>
        <taxon>Trebouxiophyceae</taxon>
        <taxon>Trebouxiophyceae incertae sedis</taxon>
        <taxon>Coccomyxaceae</taxon>
        <taxon>Coccomyxa</taxon>
    </lineage>
</organism>
<dbReference type="FunFam" id="3.10.129.10:FF:000021">
    <property type="entry name" value="Acyl-coenzyme A thioesterase 13"/>
    <property type="match status" value="1"/>
</dbReference>
<evidence type="ECO:0000256" key="13">
    <source>
        <dbReference type="ARBA" id="ARBA00052976"/>
    </source>
</evidence>
<evidence type="ECO:0000256" key="10">
    <source>
        <dbReference type="ARBA" id="ARBA00023128"/>
    </source>
</evidence>
<evidence type="ECO:0000256" key="9">
    <source>
        <dbReference type="ARBA" id="ARBA00023098"/>
    </source>
</evidence>
<evidence type="ECO:0000256" key="1">
    <source>
        <dbReference type="ARBA" id="ARBA00004123"/>
    </source>
</evidence>
<dbReference type="InterPro" id="IPR003736">
    <property type="entry name" value="PAAI_dom"/>
</dbReference>
<dbReference type="PANTHER" id="PTHR21660:SF1">
    <property type="entry name" value="ACYL-COENZYME A THIOESTERASE 13"/>
    <property type="match status" value="1"/>
</dbReference>
<evidence type="ECO:0000256" key="17">
    <source>
        <dbReference type="ARBA" id="ARBA00081533"/>
    </source>
</evidence>
<evidence type="ECO:0000256" key="7">
    <source>
        <dbReference type="ARBA" id="ARBA00022801"/>
    </source>
</evidence>
<evidence type="ECO:0000256" key="14">
    <source>
        <dbReference type="ARBA" id="ARBA00058205"/>
    </source>
</evidence>
<dbReference type="GO" id="GO:0047617">
    <property type="term" value="F:fatty acyl-CoA hydrolase activity"/>
    <property type="evidence" value="ECO:0007669"/>
    <property type="project" value="InterPro"/>
</dbReference>
<keyword evidence="12" id="KW-0539">Nucleus</keyword>
<dbReference type="AlphaFoldDB" id="A0AAV1HUS2"/>
<comment type="subunit">
    <text evidence="15">Homotetramer. Interacts with PCTP.</text>
</comment>
<dbReference type="GO" id="GO:0005829">
    <property type="term" value="C:cytosol"/>
    <property type="evidence" value="ECO:0007669"/>
    <property type="project" value="UniProtKB-SubCell"/>
</dbReference>
<evidence type="ECO:0000256" key="12">
    <source>
        <dbReference type="ARBA" id="ARBA00023242"/>
    </source>
</evidence>
<keyword evidence="21" id="KW-1185">Reference proteome</keyword>
<comment type="similarity">
    <text evidence="5">Belongs to the thioesterase PaaI family.</text>
</comment>
<evidence type="ECO:0000256" key="4">
    <source>
        <dbReference type="ARBA" id="ARBA00004514"/>
    </source>
</evidence>
<dbReference type="Gene3D" id="3.10.129.10">
    <property type="entry name" value="Hotdog Thioesterase"/>
    <property type="match status" value="1"/>
</dbReference>
<sequence length="167" mass="17486">MGSPQAGKLFLQALTGSGLESSSLQQHSMFDTVALQTIKDVEASEGQVTCLIPVEERVQNRYGTLHGGCIATLVDVVGSAALVTVSERSGVSLNISVDYLRPGKAGEDVLVDAKVVKVGGLIATINVDLKSTRTGELIAQGKHIKFLSSKDKGIPTAPSPQAMRAKL</sequence>
<protein>
    <recommendedName>
        <fullName evidence="16">Acyl-coenzyme A thioesterase 13</fullName>
    </recommendedName>
    <alternativeName>
        <fullName evidence="17">Hotdog-fold thioesterase superfamily member 2</fullName>
    </alternativeName>
    <alternativeName>
        <fullName evidence="18">Thioesterase superfamily member 2</fullName>
    </alternativeName>
</protein>
<comment type="function">
    <text evidence="14">Catalyzes the hydrolysis of acyl-CoAs into free fatty acids and coenzyme A (CoASH), regulating their respective intracellular levels. Has acyl-CoA thioesterase activity towards medium (C12) and long-chain (C18) fatty acyl-CoA substrates. Can also hydrolyze 3-hydroxyphenylacetyl-CoA and 3,4-dihydroxyphenylacetyl-CoA (in vitro). May play a role in controlling adaptive thermogenesis.</text>
</comment>
<dbReference type="InterPro" id="IPR039298">
    <property type="entry name" value="ACOT13"/>
</dbReference>
<comment type="subcellular location">
    <subcellularLocation>
        <location evidence="3">Cytoplasm</location>
        <location evidence="3">Cytoskeleton</location>
        <location evidence="3">Spindle</location>
    </subcellularLocation>
    <subcellularLocation>
        <location evidence="4">Cytoplasm</location>
        <location evidence="4">Cytosol</location>
    </subcellularLocation>
    <subcellularLocation>
        <location evidence="2">Mitochondrion</location>
    </subcellularLocation>
    <subcellularLocation>
        <location evidence="1">Nucleus</location>
    </subcellularLocation>
</comment>
<keyword evidence="11" id="KW-0206">Cytoskeleton</keyword>
<dbReference type="GO" id="GO:0005634">
    <property type="term" value="C:nucleus"/>
    <property type="evidence" value="ECO:0007669"/>
    <property type="project" value="UniProtKB-SubCell"/>
</dbReference>
<dbReference type="InterPro" id="IPR029069">
    <property type="entry name" value="HotDog_dom_sf"/>
</dbReference>
<dbReference type="CDD" id="cd03443">
    <property type="entry name" value="PaaI_thioesterase"/>
    <property type="match status" value="1"/>
</dbReference>
<keyword evidence="6" id="KW-0963">Cytoplasm</keyword>
<evidence type="ECO:0000256" key="5">
    <source>
        <dbReference type="ARBA" id="ARBA00008324"/>
    </source>
</evidence>
<evidence type="ECO:0000256" key="6">
    <source>
        <dbReference type="ARBA" id="ARBA00022490"/>
    </source>
</evidence>
<comment type="catalytic activity">
    <reaction evidence="13">
        <text>a fatty acyl-CoA + H2O = a fatty acid + CoA + H(+)</text>
        <dbReference type="Rhea" id="RHEA:16781"/>
        <dbReference type="ChEBI" id="CHEBI:15377"/>
        <dbReference type="ChEBI" id="CHEBI:15378"/>
        <dbReference type="ChEBI" id="CHEBI:28868"/>
        <dbReference type="ChEBI" id="CHEBI:57287"/>
        <dbReference type="ChEBI" id="CHEBI:77636"/>
    </reaction>
    <physiologicalReaction direction="left-to-right" evidence="13">
        <dbReference type="Rhea" id="RHEA:16782"/>
    </physiologicalReaction>
</comment>
<proteinExistence type="inferred from homology"/>
<keyword evidence="8" id="KW-0007">Acetylation</keyword>
<evidence type="ECO:0000256" key="18">
    <source>
        <dbReference type="ARBA" id="ARBA00083956"/>
    </source>
</evidence>
<name>A0AAV1HUS2_9CHLO</name>